<dbReference type="InterPro" id="IPR000182">
    <property type="entry name" value="GNAT_dom"/>
</dbReference>
<dbReference type="InterPro" id="IPR051531">
    <property type="entry name" value="N-acetyltransferase"/>
</dbReference>
<dbReference type="Gene3D" id="3.40.630.30">
    <property type="match status" value="1"/>
</dbReference>
<dbReference type="InterPro" id="IPR011055">
    <property type="entry name" value="Dup_hybrid_motif"/>
</dbReference>
<gene>
    <name evidence="2" type="ordered locus">Kfla_2108</name>
</gene>
<reference evidence="2 3" key="2">
    <citation type="journal article" date="2010" name="Stand. Genomic Sci.">
        <title>Complete genome sequence of Kribbella flavida type strain (IFO 14399).</title>
        <authorList>
            <person name="Pukall R."/>
            <person name="Lapidus A."/>
            <person name="Glavina Del Rio T."/>
            <person name="Copeland A."/>
            <person name="Tice H."/>
            <person name="Cheng J.-F."/>
            <person name="Lucas S."/>
            <person name="Chen F."/>
            <person name="Nolan M."/>
            <person name="LaButti K."/>
            <person name="Pati A."/>
            <person name="Ivanova N."/>
            <person name="Mavrommatis K."/>
            <person name="Mikhailova N."/>
            <person name="Pitluck S."/>
            <person name="Bruce D."/>
            <person name="Goodwin L."/>
            <person name="Land M."/>
            <person name="Hauser L."/>
            <person name="Chang Y.-J."/>
            <person name="Jeffries C.D."/>
            <person name="Chen A."/>
            <person name="Palaniappan K."/>
            <person name="Chain P."/>
            <person name="Rohde M."/>
            <person name="Goeker M."/>
            <person name="Bristow J."/>
            <person name="Eisen J.A."/>
            <person name="Markowitz V."/>
            <person name="Hugenholtz P."/>
            <person name="Kyrpides N.C."/>
            <person name="Klenk H.-P."/>
            <person name="Brettin T."/>
        </authorList>
    </citation>
    <scope>NUCLEOTIDE SEQUENCE [LARGE SCALE GENOMIC DNA]</scope>
    <source>
        <strain evidence="3">DSM 17836 / JCM 10339 / NBRC 14399</strain>
    </source>
</reference>
<dbReference type="HOGENOM" id="CLU_962354_0_0_11"/>
<dbReference type="Pfam" id="PF13302">
    <property type="entry name" value="Acetyltransf_3"/>
    <property type="match status" value="1"/>
</dbReference>
<proteinExistence type="predicted"/>
<dbReference type="STRING" id="479435.Kfla_2108"/>
<evidence type="ECO:0000313" key="3">
    <source>
        <dbReference type="Proteomes" id="UP000007967"/>
    </source>
</evidence>
<keyword evidence="3" id="KW-1185">Reference proteome</keyword>
<dbReference type="CDD" id="cd04301">
    <property type="entry name" value="NAT_SF"/>
    <property type="match status" value="1"/>
</dbReference>
<protein>
    <submittedName>
        <fullName evidence="2">Peptidase M23</fullName>
    </submittedName>
</protein>
<dbReference type="Pfam" id="PF01551">
    <property type="entry name" value="Peptidase_M23"/>
    <property type="match status" value="1"/>
</dbReference>
<accession>D2PS66</accession>
<dbReference type="PROSITE" id="PS51186">
    <property type="entry name" value="GNAT"/>
    <property type="match status" value="1"/>
</dbReference>
<dbReference type="eggNOG" id="COG1670">
    <property type="taxonomic scope" value="Bacteria"/>
</dbReference>
<dbReference type="OrthoDB" id="4403558at2"/>
<dbReference type="SUPFAM" id="SSF55729">
    <property type="entry name" value="Acyl-CoA N-acyltransferases (Nat)"/>
    <property type="match status" value="1"/>
</dbReference>
<dbReference type="SUPFAM" id="SSF51261">
    <property type="entry name" value="Duplicated hybrid motif"/>
    <property type="match status" value="1"/>
</dbReference>
<dbReference type="KEGG" id="kfl:Kfla_2108"/>
<organism evidence="2 3">
    <name type="scientific">Kribbella flavida (strain DSM 17836 / JCM 10339 / NBRC 14399)</name>
    <dbReference type="NCBI Taxonomy" id="479435"/>
    <lineage>
        <taxon>Bacteria</taxon>
        <taxon>Bacillati</taxon>
        <taxon>Actinomycetota</taxon>
        <taxon>Actinomycetes</taxon>
        <taxon>Propionibacteriales</taxon>
        <taxon>Kribbellaceae</taxon>
        <taxon>Kribbella</taxon>
    </lineage>
</organism>
<dbReference type="Proteomes" id="UP000007967">
    <property type="component" value="Chromosome"/>
</dbReference>
<reference evidence="3" key="1">
    <citation type="submission" date="2009-09" db="EMBL/GenBank/DDBJ databases">
        <title>The complete genome of Kribbella flavida DSM 17836.</title>
        <authorList>
            <consortium name="US DOE Joint Genome Institute (JGI-PGF)"/>
            <person name="Lucas S."/>
            <person name="Copeland A."/>
            <person name="Lapidus A."/>
            <person name="Glavina del Rio T."/>
            <person name="Dalin E."/>
            <person name="Tice H."/>
            <person name="Bruce D."/>
            <person name="Goodwin L."/>
            <person name="Pitluck S."/>
            <person name="Kyrpides N."/>
            <person name="Mavromatis K."/>
            <person name="Ivanova N."/>
            <person name="Saunders E."/>
            <person name="Brettin T."/>
            <person name="Detter J.C."/>
            <person name="Han C."/>
            <person name="Larimer F."/>
            <person name="Land M."/>
            <person name="Hauser L."/>
            <person name="Markowitz V."/>
            <person name="Cheng J.-F."/>
            <person name="Hugenholtz P."/>
            <person name="Woyke T."/>
            <person name="Wu D."/>
            <person name="Pukall R."/>
            <person name="Klenk H.-P."/>
            <person name="Eisen J.A."/>
        </authorList>
    </citation>
    <scope>NUCLEOTIDE SEQUENCE [LARGE SCALE GENOMIC DNA]</scope>
    <source>
        <strain evidence="3">DSM 17836 / JCM 10339 / NBRC 14399</strain>
    </source>
</reference>
<sequence length="289" mass="31667">MAAPVHNAVVVREFGATGEQCRGGVHPGRDYRAEHGTAVRATLAGVVVQVEGDRVVVESNGIWHLYSHLSEPAVRRGDTVETGDQLGLALGPHLHYEERVTPYRPADRRNPRFDVHVSRPAYGERVIATRFDTDRLALLPLSPEYAEPMARVLSAPELYSFIGGEPPSLEQLAERYQRQVAGSGRPGEHWLNWVLRLRPDDVLVGYVQATVTGDEAEIAWVVGADWQGRGIAREAATGLVGWLRGQGLERIVAHVHPEHAASAAVASAAGLSRTEQLDDGEQLWVLQLR</sequence>
<dbReference type="Gene3D" id="2.70.70.10">
    <property type="entry name" value="Glucose Permease (Domain IIA)"/>
    <property type="match status" value="1"/>
</dbReference>
<evidence type="ECO:0000259" key="1">
    <source>
        <dbReference type="PROSITE" id="PS51186"/>
    </source>
</evidence>
<dbReference type="EMBL" id="CP001736">
    <property type="protein sequence ID" value="ADB31190.1"/>
    <property type="molecule type" value="Genomic_DNA"/>
</dbReference>
<evidence type="ECO:0000313" key="2">
    <source>
        <dbReference type="EMBL" id="ADB31190.1"/>
    </source>
</evidence>
<dbReference type="PANTHER" id="PTHR43792">
    <property type="entry name" value="GNAT FAMILY, PUTATIVE (AFU_ORTHOLOGUE AFUA_3G00765)-RELATED-RELATED"/>
    <property type="match status" value="1"/>
</dbReference>
<dbReference type="InterPro" id="IPR016047">
    <property type="entry name" value="M23ase_b-sheet_dom"/>
</dbReference>
<dbReference type="GO" id="GO:0016747">
    <property type="term" value="F:acyltransferase activity, transferring groups other than amino-acyl groups"/>
    <property type="evidence" value="ECO:0007669"/>
    <property type="project" value="InterPro"/>
</dbReference>
<dbReference type="eggNOG" id="COG0739">
    <property type="taxonomic scope" value="Bacteria"/>
</dbReference>
<feature type="domain" description="N-acetyltransferase" evidence="1">
    <location>
        <begin position="136"/>
        <end position="289"/>
    </location>
</feature>
<dbReference type="InterPro" id="IPR016181">
    <property type="entry name" value="Acyl_CoA_acyltransferase"/>
</dbReference>
<dbReference type="AlphaFoldDB" id="D2PS66"/>
<name>D2PS66_KRIFD</name>
<dbReference type="CDD" id="cd12797">
    <property type="entry name" value="M23_peptidase"/>
    <property type="match status" value="1"/>
</dbReference>
<dbReference type="RefSeq" id="WP_012919746.1">
    <property type="nucleotide sequence ID" value="NC_013729.1"/>
</dbReference>